<dbReference type="AlphaFoldDB" id="A0AAT9GGB8"/>
<dbReference type="GO" id="GO:0009252">
    <property type="term" value="P:peptidoglycan biosynthetic process"/>
    <property type="evidence" value="ECO:0007669"/>
    <property type="project" value="UniProtKB-UniRule"/>
</dbReference>
<sequence length="341" mass="38751">MKKSIGWALLIVLIISGISAWLIFGSNTAFSEAQRYFIVEQGKTDRASILAALKENGIVSQTIGLSMLGTVSAVWPKVKPGKYEVKKGQSAFDIARMLRNGKQAELKLVINKLRTKSDLAKLISKQFNTDSVTVMQFLQSNDSLQQLGTDTTQLFTTIIPNTYIFYWNTPLIKILKKLKDNSDQFWQKNNRLAKATSKGLSKNEAYTLASIVEEETNFDSDKYKIASVYINRLEKGMPLQACPTIKYAMQDFTITRIYEKYLSNPSPYNTYRRKGLPPGPICTPSPKTIDIVLEAPVTDYLFFVAKSDFSGYHHFSNNYETHDKYAKEYQKQLDIYMANKK</sequence>
<gene>
    <name evidence="7 8" type="primary">mltG</name>
    <name evidence="8" type="ORF">KACHI17_05630</name>
</gene>
<evidence type="ECO:0000256" key="2">
    <source>
        <dbReference type="ARBA" id="ARBA00022692"/>
    </source>
</evidence>
<dbReference type="RefSeq" id="WP_353549992.1">
    <property type="nucleotide sequence ID" value="NZ_AP029612.1"/>
</dbReference>
<dbReference type="EC" id="4.2.2.29" evidence="7"/>
<dbReference type="Gene3D" id="3.30.1490.480">
    <property type="entry name" value="Endolytic murein transglycosylase"/>
    <property type="match status" value="1"/>
</dbReference>
<dbReference type="EMBL" id="AP029612">
    <property type="protein sequence ID" value="BFG69682.1"/>
    <property type="molecule type" value="Genomic_DNA"/>
</dbReference>
<dbReference type="NCBIfam" id="TIGR00247">
    <property type="entry name" value="endolytic transglycosylase MltG"/>
    <property type="match status" value="1"/>
</dbReference>
<comment type="similarity">
    <text evidence="7">Belongs to the transglycosylase MltG family.</text>
</comment>
<dbReference type="HAMAP" id="MF_02065">
    <property type="entry name" value="MltG"/>
    <property type="match status" value="1"/>
</dbReference>
<dbReference type="Pfam" id="PF02618">
    <property type="entry name" value="YceG"/>
    <property type="match status" value="1"/>
</dbReference>
<dbReference type="Gene3D" id="3.30.160.60">
    <property type="entry name" value="Classic Zinc Finger"/>
    <property type="match status" value="1"/>
</dbReference>
<evidence type="ECO:0000256" key="3">
    <source>
        <dbReference type="ARBA" id="ARBA00022989"/>
    </source>
</evidence>
<dbReference type="GO" id="GO:0005886">
    <property type="term" value="C:plasma membrane"/>
    <property type="evidence" value="ECO:0007669"/>
    <property type="project" value="UniProtKB-UniRule"/>
</dbReference>
<dbReference type="PANTHER" id="PTHR30518:SF2">
    <property type="entry name" value="ENDOLYTIC MUREIN TRANSGLYCOSYLASE"/>
    <property type="match status" value="1"/>
</dbReference>
<comment type="function">
    <text evidence="7">Functions as a peptidoglycan terminase that cleaves nascent peptidoglycan strands endolytically to terminate their elongation.</text>
</comment>
<comment type="catalytic activity">
    <reaction evidence="7">
        <text>a peptidoglycan chain = a peptidoglycan chain with N-acetyl-1,6-anhydromuramyl-[peptide] at the reducing end + a peptidoglycan chain with N-acetylglucosamine at the non-reducing end.</text>
        <dbReference type="EC" id="4.2.2.29"/>
    </reaction>
</comment>
<dbReference type="InterPro" id="IPR003770">
    <property type="entry name" value="MLTG-like"/>
</dbReference>
<organism evidence="8">
    <name type="scientific">Sediminibacterium sp. KACHI17</name>
    <dbReference type="NCBI Taxonomy" id="1751071"/>
    <lineage>
        <taxon>Bacteria</taxon>
        <taxon>Pseudomonadati</taxon>
        <taxon>Bacteroidota</taxon>
        <taxon>Chitinophagia</taxon>
        <taxon>Chitinophagales</taxon>
        <taxon>Chitinophagaceae</taxon>
        <taxon>Sediminibacterium</taxon>
    </lineage>
</organism>
<dbReference type="CDD" id="cd08010">
    <property type="entry name" value="MltG_like"/>
    <property type="match status" value="1"/>
</dbReference>
<name>A0AAT9GGB8_9BACT</name>
<dbReference type="GO" id="GO:0071555">
    <property type="term" value="P:cell wall organization"/>
    <property type="evidence" value="ECO:0007669"/>
    <property type="project" value="UniProtKB-KW"/>
</dbReference>
<dbReference type="GO" id="GO:0008932">
    <property type="term" value="F:lytic endotransglycosylase activity"/>
    <property type="evidence" value="ECO:0007669"/>
    <property type="project" value="UniProtKB-UniRule"/>
</dbReference>
<dbReference type="PANTHER" id="PTHR30518">
    <property type="entry name" value="ENDOLYTIC MUREIN TRANSGLYCOSYLASE"/>
    <property type="match status" value="1"/>
</dbReference>
<keyword evidence="2 7" id="KW-0812">Transmembrane</keyword>
<accession>A0AAT9GGB8</accession>
<evidence type="ECO:0000256" key="7">
    <source>
        <dbReference type="HAMAP-Rule" id="MF_02065"/>
    </source>
</evidence>
<evidence type="ECO:0000313" key="8">
    <source>
        <dbReference type="EMBL" id="BFG69682.1"/>
    </source>
</evidence>
<keyword evidence="5 7" id="KW-0456">Lyase</keyword>
<evidence type="ECO:0000256" key="6">
    <source>
        <dbReference type="ARBA" id="ARBA00023316"/>
    </source>
</evidence>
<keyword evidence="3 7" id="KW-1133">Transmembrane helix</keyword>
<evidence type="ECO:0000256" key="1">
    <source>
        <dbReference type="ARBA" id="ARBA00022475"/>
    </source>
</evidence>
<protein>
    <recommendedName>
        <fullName evidence="7">Endolytic murein transglycosylase</fullName>
        <ecNumber evidence="7">4.2.2.29</ecNumber>
    </recommendedName>
    <alternativeName>
        <fullName evidence="7">Peptidoglycan lytic transglycosylase</fullName>
    </alternativeName>
    <alternativeName>
        <fullName evidence="7">Peptidoglycan polymerization terminase</fullName>
    </alternativeName>
</protein>
<keyword evidence="1 7" id="KW-1003">Cell membrane</keyword>
<proteinExistence type="inferred from homology"/>
<reference evidence="8" key="1">
    <citation type="submission" date="2024-02" db="EMBL/GenBank/DDBJ databases">
        <title>Sediminibacterium planktonica sp. nov. and Sediminibacterium longus sp. nov., isolated from surface lake and river water.</title>
        <authorList>
            <person name="Watanabe K."/>
            <person name="Takemine S."/>
            <person name="Ishii Y."/>
            <person name="Ogata Y."/>
            <person name="Shindo C."/>
            <person name="Suda W."/>
        </authorList>
    </citation>
    <scope>NUCLEOTIDE SEQUENCE</scope>
    <source>
        <strain evidence="8">KACHI17</strain>
    </source>
</reference>
<evidence type="ECO:0000256" key="5">
    <source>
        <dbReference type="ARBA" id="ARBA00023239"/>
    </source>
</evidence>
<keyword evidence="6 7" id="KW-0961">Cell wall biogenesis/degradation</keyword>
<feature type="site" description="Important for catalytic activity" evidence="7">
    <location>
        <position position="215"/>
    </location>
</feature>
<evidence type="ECO:0000256" key="4">
    <source>
        <dbReference type="ARBA" id="ARBA00023136"/>
    </source>
</evidence>
<keyword evidence="4 7" id="KW-0472">Membrane</keyword>